<dbReference type="Proteomes" id="UP000318667">
    <property type="component" value="Unassembled WGS sequence"/>
</dbReference>
<evidence type="ECO:0000256" key="2">
    <source>
        <dbReference type="ARBA" id="ARBA00023015"/>
    </source>
</evidence>
<dbReference type="PROSITE" id="PS50937">
    <property type="entry name" value="HTH_MERR_2"/>
    <property type="match status" value="1"/>
</dbReference>
<evidence type="ECO:0000256" key="1">
    <source>
        <dbReference type="ARBA" id="ARBA00022491"/>
    </source>
</evidence>
<keyword evidence="3" id="KW-0238">DNA-binding</keyword>
<keyword evidence="2" id="KW-0805">Transcription regulation</keyword>
<dbReference type="InterPro" id="IPR015358">
    <property type="entry name" value="Tscrpt_reg_MerR_DNA-bd"/>
</dbReference>
<accession>A0A562J7P6</accession>
<feature type="coiled-coil region" evidence="5">
    <location>
        <begin position="69"/>
        <end position="96"/>
    </location>
</feature>
<gene>
    <name evidence="7" type="ORF">IQ19_05124</name>
</gene>
<proteinExistence type="predicted"/>
<evidence type="ECO:0000313" key="7">
    <source>
        <dbReference type="EMBL" id="TWH78925.1"/>
    </source>
</evidence>
<keyword evidence="8" id="KW-1185">Reference proteome</keyword>
<dbReference type="InterPro" id="IPR009061">
    <property type="entry name" value="DNA-bd_dom_put_sf"/>
</dbReference>
<name>A0A562J7P6_9BACI</name>
<comment type="caution">
    <text evidence="7">The sequence shown here is derived from an EMBL/GenBank/DDBJ whole genome shotgun (WGS) entry which is preliminary data.</text>
</comment>
<organism evidence="7 8">
    <name type="scientific">Cytobacillus oceanisediminis</name>
    <dbReference type="NCBI Taxonomy" id="665099"/>
    <lineage>
        <taxon>Bacteria</taxon>
        <taxon>Bacillati</taxon>
        <taxon>Bacillota</taxon>
        <taxon>Bacilli</taxon>
        <taxon>Bacillales</taxon>
        <taxon>Bacillaceae</taxon>
        <taxon>Cytobacillus</taxon>
    </lineage>
</organism>
<dbReference type="InterPro" id="IPR047057">
    <property type="entry name" value="MerR_fam"/>
</dbReference>
<dbReference type="OrthoDB" id="9791488at2"/>
<evidence type="ECO:0000256" key="3">
    <source>
        <dbReference type="ARBA" id="ARBA00023125"/>
    </source>
</evidence>
<keyword evidence="1" id="KW-0678">Repressor</keyword>
<dbReference type="EMBL" id="VLKI01000026">
    <property type="protein sequence ID" value="TWH78925.1"/>
    <property type="molecule type" value="Genomic_DNA"/>
</dbReference>
<protein>
    <submittedName>
        <fullName evidence="7">MerR family mercuric resistance operon transcriptional regulator</fullName>
    </submittedName>
</protein>
<evidence type="ECO:0000256" key="4">
    <source>
        <dbReference type="ARBA" id="ARBA00023163"/>
    </source>
</evidence>
<evidence type="ECO:0000313" key="8">
    <source>
        <dbReference type="Proteomes" id="UP000318667"/>
    </source>
</evidence>
<feature type="domain" description="HTH merR-type" evidence="6">
    <location>
        <begin position="13"/>
        <end position="56"/>
    </location>
</feature>
<dbReference type="PANTHER" id="PTHR30204:SF69">
    <property type="entry name" value="MERR-FAMILY TRANSCRIPTIONAL REGULATOR"/>
    <property type="match status" value="1"/>
</dbReference>
<dbReference type="GO" id="GO:0003700">
    <property type="term" value="F:DNA-binding transcription factor activity"/>
    <property type="evidence" value="ECO:0007669"/>
    <property type="project" value="InterPro"/>
</dbReference>
<dbReference type="PANTHER" id="PTHR30204">
    <property type="entry name" value="REDOX-CYCLING DRUG-SENSING TRANSCRIPTIONAL ACTIVATOR SOXR"/>
    <property type="match status" value="1"/>
</dbReference>
<keyword evidence="5" id="KW-0175">Coiled coil</keyword>
<dbReference type="SUPFAM" id="SSF46955">
    <property type="entry name" value="Putative DNA-binding domain"/>
    <property type="match status" value="1"/>
</dbReference>
<evidence type="ECO:0000259" key="6">
    <source>
        <dbReference type="PROSITE" id="PS50937"/>
    </source>
</evidence>
<dbReference type="GeneID" id="65406196"/>
<reference evidence="7 8" key="1">
    <citation type="journal article" date="2015" name="Stand. Genomic Sci.">
        <title>Genomic Encyclopedia of Bacterial and Archaeal Type Strains, Phase III: the genomes of soil and plant-associated and newly described type strains.</title>
        <authorList>
            <person name="Whitman W.B."/>
            <person name="Woyke T."/>
            <person name="Klenk H.P."/>
            <person name="Zhou Y."/>
            <person name="Lilburn T.G."/>
            <person name="Beck B.J."/>
            <person name="De Vos P."/>
            <person name="Vandamme P."/>
            <person name="Eisen J.A."/>
            <person name="Garrity G."/>
            <person name="Hugenholtz P."/>
            <person name="Kyrpides N.C."/>
        </authorList>
    </citation>
    <scope>NUCLEOTIDE SEQUENCE [LARGE SCALE GENOMIC DNA]</scope>
    <source>
        <strain evidence="7 8">CGMCC 1.10115</strain>
    </source>
</reference>
<dbReference type="GO" id="GO:0003677">
    <property type="term" value="F:DNA binding"/>
    <property type="evidence" value="ECO:0007669"/>
    <property type="project" value="UniProtKB-KW"/>
</dbReference>
<dbReference type="AlphaFoldDB" id="A0A562J7P6"/>
<keyword evidence="4" id="KW-0804">Transcription</keyword>
<sequence length="121" mass="13600">MRSNHRFGAVPALLTPPASDAAYRMYPHEVIQDIEFIKRAQDLGFTLEEIKDLLAVSNGDKEFHSEEKLEFASGKIEEIEKKIRDLNEMKFLLEGLVEKCPGSGVPKSQCPILKKLSKGVN</sequence>
<dbReference type="Gene3D" id="1.10.1660.10">
    <property type="match status" value="1"/>
</dbReference>
<dbReference type="RefSeq" id="WP_144546153.1">
    <property type="nucleotide sequence ID" value="NZ_CBCSDC010000071.1"/>
</dbReference>
<evidence type="ECO:0000256" key="5">
    <source>
        <dbReference type="SAM" id="Coils"/>
    </source>
</evidence>
<dbReference type="Pfam" id="PF09278">
    <property type="entry name" value="MerR-DNA-bind"/>
    <property type="match status" value="1"/>
</dbReference>
<dbReference type="InterPro" id="IPR000551">
    <property type="entry name" value="MerR-type_HTH_dom"/>
</dbReference>